<dbReference type="InterPro" id="IPR017969">
    <property type="entry name" value="Heavy-metal-associated_CS"/>
</dbReference>
<evidence type="ECO:0000313" key="5">
    <source>
        <dbReference type="Proteomes" id="UP001596171"/>
    </source>
</evidence>
<name>A0ABW1SFV8_9LACO</name>
<dbReference type="InterPro" id="IPR036163">
    <property type="entry name" value="HMA_dom_sf"/>
</dbReference>
<dbReference type="PANTHER" id="PTHR46594">
    <property type="entry name" value="P-TYPE CATION-TRANSPORTING ATPASE"/>
    <property type="match status" value="1"/>
</dbReference>
<keyword evidence="2" id="KW-0479">Metal-binding</keyword>
<organism evidence="4 5">
    <name type="scientific">Lactiplantibacillus nangangensis</name>
    <dbReference type="NCBI Taxonomy" id="2559917"/>
    <lineage>
        <taxon>Bacteria</taxon>
        <taxon>Bacillati</taxon>
        <taxon>Bacillota</taxon>
        <taxon>Bacilli</taxon>
        <taxon>Lactobacillales</taxon>
        <taxon>Lactobacillaceae</taxon>
        <taxon>Lactiplantibacillus</taxon>
    </lineage>
</organism>
<dbReference type="PANTHER" id="PTHR46594:SF4">
    <property type="entry name" value="P-TYPE CATION-TRANSPORTING ATPASE"/>
    <property type="match status" value="1"/>
</dbReference>
<gene>
    <name evidence="4" type="ORF">ACFP1L_01620</name>
</gene>
<dbReference type="SUPFAM" id="SSF55008">
    <property type="entry name" value="HMA, heavy metal-associated domain"/>
    <property type="match status" value="1"/>
</dbReference>
<proteinExistence type="predicted"/>
<feature type="domain" description="HMA" evidence="3">
    <location>
        <begin position="2"/>
        <end position="68"/>
    </location>
</feature>
<dbReference type="CDD" id="cd00371">
    <property type="entry name" value="HMA"/>
    <property type="match status" value="1"/>
</dbReference>
<comment type="caution">
    <text evidence="4">The sequence shown here is derived from an EMBL/GenBank/DDBJ whole genome shotgun (WGS) entry which is preliminary data.</text>
</comment>
<dbReference type="InterPro" id="IPR006121">
    <property type="entry name" value="HMA_dom"/>
</dbReference>
<dbReference type="EMBL" id="JBHSSE010000003">
    <property type="protein sequence ID" value="MFC6200592.1"/>
    <property type="molecule type" value="Genomic_DNA"/>
</dbReference>
<evidence type="ECO:0000313" key="4">
    <source>
        <dbReference type="EMBL" id="MFC6200592.1"/>
    </source>
</evidence>
<evidence type="ECO:0000256" key="2">
    <source>
        <dbReference type="ARBA" id="ARBA00022723"/>
    </source>
</evidence>
<dbReference type="Pfam" id="PF00403">
    <property type="entry name" value="HMA"/>
    <property type="match status" value="1"/>
</dbReference>
<dbReference type="Gene3D" id="3.30.70.100">
    <property type="match status" value="1"/>
</dbReference>
<dbReference type="PROSITE" id="PS50846">
    <property type="entry name" value="HMA_2"/>
    <property type="match status" value="1"/>
</dbReference>
<sequence length="80" mass="8661">MTKAIMQLDTLTCPSCMTKIQKALEKQPGVQAVKVLFNASKVKVSFDETATTAETLADVVTELGYTVKQLKVKAEKVAIS</sequence>
<reference evidence="5" key="1">
    <citation type="journal article" date="2019" name="Int. J. Syst. Evol. Microbiol.">
        <title>The Global Catalogue of Microorganisms (GCM) 10K type strain sequencing project: providing services to taxonomists for standard genome sequencing and annotation.</title>
        <authorList>
            <consortium name="The Broad Institute Genomics Platform"/>
            <consortium name="The Broad Institute Genome Sequencing Center for Infectious Disease"/>
            <person name="Wu L."/>
            <person name="Ma J."/>
        </authorList>
    </citation>
    <scope>NUCLEOTIDE SEQUENCE [LARGE SCALE GENOMIC DNA]</scope>
    <source>
        <strain evidence="5">CCM 8930</strain>
    </source>
</reference>
<evidence type="ECO:0000259" key="3">
    <source>
        <dbReference type="PROSITE" id="PS50846"/>
    </source>
</evidence>
<evidence type="ECO:0000256" key="1">
    <source>
        <dbReference type="ARBA" id="ARBA00015313"/>
    </source>
</evidence>
<accession>A0ABW1SFV8</accession>
<dbReference type="Proteomes" id="UP001596171">
    <property type="component" value="Unassembled WGS sequence"/>
</dbReference>
<protein>
    <recommendedName>
        <fullName evidence="1">Copper chaperone CopZ</fullName>
    </recommendedName>
</protein>
<dbReference type="PROSITE" id="PS01047">
    <property type="entry name" value="HMA_1"/>
    <property type="match status" value="1"/>
</dbReference>
<keyword evidence="5" id="KW-1185">Reference proteome</keyword>
<dbReference type="RefSeq" id="WP_137614900.1">
    <property type="nucleotide sequence ID" value="NZ_BJDI01000001.1"/>
</dbReference>